<feature type="transmembrane region" description="Helical" evidence="1">
    <location>
        <begin position="92"/>
        <end position="116"/>
    </location>
</feature>
<evidence type="ECO:0000313" key="2">
    <source>
        <dbReference type="EMBL" id="GGU81033.1"/>
    </source>
</evidence>
<comment type="caution">
    <text evidence="2">The sequence shown here is derived from an EMBL/GenBank/DDBJ whole genome shotgun (WGS) entry which is preliminary data.</text>
</comment>
<dbReference type="AlphaFoldDB" id="A0A918I788"/>
<reference evidence="2" key="1">
    <citation type="journal article" date="2014" name="Int. J. Syst. Evol. Microbiol.">
        <title>Complete genome sequence of Corynebacterium casei LMG S-19264T (=DSM 44701T), isolated from a smear-ripened cheese.</title>
        <authorList>
            <consortium name="US DOE Joint Genome Institute (JGI-PGF)"/>
            <person name="Walter F."/>
            <person name="Albersmeier A."/>
            <person name="Kalinowski J."/>
            <person name="Ruckert C."/>
        </authorList>
    </citation>
    <scope>NUCLEOTIDE SEQUENCE</scope>
    <source>
        <strain evidence="2">JCM 4369</strain>
    </source>
</reference>
<gene>
    <name evidence="2" type="ORF">GCM10010260_11680</name>
</gene>
<dbReference type="EMBL" id="BMTD01000002">
    <property type="protein sequence ID" value="GGU81033.1"/>
    <property type="molecule type" value="Genomic_DNA"/>
</dbReference>
<evidence type="ECO:0000256" key="1">
    <source>
        <dbReference type="SAM" id="Phobius"/>
    </source>
</evidence>
<dbReference type="Proteomes" id="UP000618795">
    <property type="component" value="Unassembled WGS sequence"/>
</dbReference>
<reference evidence="2" key="2">
    <citation type="submission" date="2020-09" db="EMBL/GenBank/DDBJ databases">
        <authorList>
            <person name="Sun Q."/>
            <person name="Ohkuma M."/>
        </authorList>
    </citation>
    <scope>NUCLEOTIDE SEQUENCE</scope>
    <source>
        <strain evidence="2">JCM 4369</strain>
    </source>
</reference>
<proteinExistence type="predicted"/>
<organism evidence="2 3">
    <name type="scientific">Streptomyces filipinensis</name>
    <dbReference type="NCBI Taxonomy" id="66887"/>
    <lineage>
        <taxon>Bacteria</taxon>
        <taxon>Bacillati</taxon>
        <taxon>Actinomycetota</taxon>
        <taxon>Actinomycetes</taxon>
        <taxon>Kitasatosporales</taxon>
        <taxon>Streptomycetaceae</taxon>
        <taxon>Streptomyces</taxon>
    </lineage>
</organism>
<keyword evidence="1" id="KW-0472">Membrane</keyword>
<keyword evidence="1" id="KW-0812">Transmembrane</keyword>
<sequence length="275" mass="28596">MAVAQIHFDAAFILYLRAASLAETAPMMPAILGTVRENLPSNDLRRKAVESIAEGISAKKSTLTESDRETVLDTLAAANQARTTKTIRIRDFVRIVSIVSLLLTAVAVGVAALGAYRPTAVPLCFVPQTPAGGYFTVCPLGVASGGDPAFPNTRATDPADYLVVQIIGLVSAGLAAATALHQMRGSTTPYNVSLALAALKLPTGALTAPLGLLFIHGGFIPGLSALDSSAQVIAWAIVFGYSQQILTRLVDNQAKSILGDPPDGPKVTTKHANPA</sequence>
<feature type="transmembrane region" description="Helical" evidence="1">
    <location>
        <begin position="192"/>
        <end position="220"/>
    </location>
</feature>
<evidence type="ECO:0000313" key="3">
    <source>
        <dbReference type="Proteomes" id="UP000618795"/>
    </source>
</evidence>
<name>A0A918I788_9ACTN</name>
<keyword evidence="3" id="KW-1185">Reference proteome</keyword>
<accession>A0A918I788</accession>
<feature type="transmembrane region" description="Helical" evidence="1">
    <location>
        <begin position="161"/>
        <end position="180"/>
    </location>
</feature>
<protein>
    <submittedName>
        <fullName evidence="2">Uncharacterized protein</fullName>
    </submittedName>
</protein>
<keyword evidence="1" id="KW-1133">Transmembrane helix</keyword>